<dbReference type="Proteomes" id="UP000887565">
    <property type="component" value="Unplaced"/>
</dbReference>
<keyword evidence="4" id="KW-1185">Reference proteome</keyword>
<dbReference type="GO" id="GO:0005509">
    <property type="term" value="F:calcium ion binding"/>
    <property type="evidence" value="ECO:0007669"/>
    <property type="project" value="InterPro"/>
</dbReference>
<evidence type="ECO:0000313" key="5">
    <source>
        <dbReference type="WBParaSite" id="nRc.2.0.1.t27795-RA"/>
    </source>
</evidence>
<dbReference type="InterPro" id="IPR050145">
    <property type="entry name" value="Centrin_CML-like"/>
</dbReference>
<dbReference type="PROSITE" id="PS00018">
    <property type="entry name" value="EF_HAND_1"/>
    <property type="match status" value="1"/>
</dbReference>
<dbReference type="PANTHER" id="PTHR23050">
    <property type="entry name" value="CALCIUM BINDING PROTEIN"/>
    <property type="match status" value="1"/>
</dbReference>
<dbReference type="Gene3D" id="1.10.238.10">
    <property type="entry name" value="EF-hand"/>
    <property type="match status" value="2"/>
</dbReference>
<keyword evidence="2" id="KW-0106">Calcium</keyword>
<dbReference type="CDD" id="cd00051">
    <property type="entry name" value="EFh"/>
    <property type="match status" value="1"/>
</dbReference>
<proteinExistence type="predicted"/>
<keyword evidence="1" id="KW-0677">Repeat</keyword>
<name>A0A915JNL5_ROMCU</name>
<protein>
    <submittedName>
        <fullName evidence="5">EF-hand domain-containing protein</fullName>
    </submittedName>
</protein>
<evidence type="ECO:0000256" key="2">
    <source>
        <dbReference type="ARBA" id="ARBA00022837"/>
    </source>
</evidence>
<feature type="domain" description="EF-hand" evidence="3">
    <location>
        <begin position="97"/>
        <end position="132"/>
    </location>
</feature>
<dbReference type="InterPro" id="IPR002048">
    <property type="entry name" value="EF_hand_dom"/>
</dbReference>
<evidence type="ECO:0000313" key="4">
    <source>
        <dbReference type="Proteomes" id="UP000887565"/>
    </source>
</evidence>
<organism evidence="4 5">
    <name type="scientific">Romanomermis culicivorax</name>
    <name type="common">Nematode worm</name>
    <dbReference type="NCBI Taxonomy" id="13658"/>
    <lineage>
        <taxon>Eukaryota</taxon>
        <taxon>Metazoa</taxon>
        <taxon>Ecdysozoa</taxon>
        <taxon>Nematoda</taxon>
        <taxon>Enoplea</taxon>
        <taxon>Dorylaimia</taxon>
        <taxon>Mermithida</taxon>
        <taxon>Mermithoidea</taxon>
        <taxon>Mermithidae</taxon>
        <taxon>Romanomermis</taxon>
    </lineage>
</organism>
<reference evidence="5" key="1">
    <citation type="submission" date="2022-11" db="UniProtKB">
        <authorList>
            <consortium name="WormBaseParasite"/>
        </authorList>
    </citation>
    <scope>IDENTIFICATION</scope>
</reference>
<dbReference type="InterPro" id="IPR011992">
    <property type="entry name" value="EF-hand-dom_pair"/>
</dbReference>
<dbReference type="PROSITE" id="PS50222">
    <property type="entry name" value="EF_HAND_2"/>
    <property type="match status" value="3"/>
</dbReference>
<evidence type="ECO:0000259" key="3">
    <source>
        <dbReference type="PROSITE" id="PS50222"/>
    </source>
</evidence>
<sequence>MERNGMQSTQRFQTKEKFSFHSVWLGVTVGHFLENWSHPFRSKSVTGGMRLYAQNGALLAPNGTTLREAFEMLDKDRTGRLTVEALSNFMNSLNVKTSKENLDSLMRSLDSDNRGYLDYSQFVTLVDNTRKFTIDYKRRMEMAFNTFDKNGDGYISLEELNCTMKSLGEILSSAELDQMMQFADLNKDGKINAEGAEMAGRRNSGAKLP</sequence>
<feature type="domain" description="EF-hand" evidence="3">
    <location>
        <begin position="135"/>
        <end position="170"/>
    </location>
</feature>
<dbReference type="WBParaSite" id="nRc.2.0.1.t27795-RA">
    <property type="protein sequence ID" value="nRc.2.0.1.t27795-RA"/>
    <property type="gene ID" value="nRc.2.0.1.g27795"/>
</dbReference>
<feature type="domain" description="EF-hand" evidence="3">
    <location>
        <begin position="61"/>
        <end position="96"/>
    </location>
</feature>
<evidence type="ECO:0000256" key="1">
    <source>
        <dbReference type="ARBA" id="ARBA00022737"/>
    </source>
</evidence>
<dbReference type="SUPFAM" id="SSF47473">
    <property type="entry name" value="EF-hand"/>
    <property type="match status" value="1"/>
</dbReference>
<dbReference type="FunFam" id="1.10.238.10:FF:000001">
    <property type="entry name" value="Calmodulin 1"/>
    <property type="match status" value="1"/>
</dbReference>
<dbReference type="InterPro" id="IPR018247">
    <property type="entry name" value="EF_Hand_1_Ca_BS"/>
</dbReference>
<accession>A0A915JNL5</accession>
<dbReference type="SMART" id="SM00054">
    <property type="entry name" value="EFh"/>
    <property type="match status" value="4"/>
</dbReference>
<dbReference type="Pfam" id="PF13499">
    <property type="entry name" value="EF-hand_7"/>
    <property type="match status" value="2"/>
</dbReference>
<dbReference type="AlphaFoldDB" id="A0A915JNL5"/>